<sequence length="398" mass="42774">MLWEQVTGIDFHPFCKLAVARNVTTCPDIPTFDILDADAFTGTWYEVGSTAQFKLSAEAGMSCPQVTYSLATTPHTGFNQGVVFSVLNSGVQVISPLAALEVHNINQGTKDICWNARDVCSMLASGSLQQSLAELAQVSSRVEERSPHEASTLRAVQSKISTATENITLQLDELAYHMIDIQTHNGYLSQANGTEKSSIDEIKHAILQARQNKAAIMELVSQIANAREELIKVAFNLFLAGYVIQSVDITQASLLIAATEVGIVSKTTNIGLSFTSIGSAAGLTLNNKPHIKKPLSFPSTAFQNATSGGKLQLMIRGLPAPYWIIALEGFPSDSYEAALIYSCTQNLLASSTTQQSIIVIARKPQINPATLGRFMAVSGSLGIGFDCENPFLFSSSTC</sequence>
<dbReference type="PANTHER" id="PTHR10612:SF56">
    <property type="entry name" value="LIPOCALIN_CYTOSOLIC FATTY-ACID BINDING DOMAIN-CONTAINING PROTEIN"/>
    <property type="match status" value="1"/>
</dbReference>
<name>A0ABP0V1W8_9BRYO</name>
<accession>A0ABP0V1W8</accession>
<reference evidence="1" key="1">
    <citation type="submission" date="2024-02" db="EMBL/GenBank/DDBJ databases">
        <authorList>
            <consortium name="ELIXIR-Norway"/>
            <consortium name="Elixir Norway"/>
        </authorList>
    </citation>
    <scope>NUCLEOTIDE SEQUENCE</scope>
</reference>
<organism evidence="1 2">
    <name type="scientific">Sphagnum troendelagicum</name>
    <dbReference type="NCBI Taxonomy" id="128251"/>
    <lineage>
        <taxon>Eukaryota</taxon>
        <taxon>Viridiplantae</taxon>
        <taxon>Streptophyta</taxon>
        <taxon>Embryophyta</taxon>
        <taxon>Bryophyta</taxon>
        <taxon>Sphagnophytina</taxon>
        <taxon>Sphagnopsida</taxon>
        <taxon>Sphagnales</taxon>
        <taxon>Sphagnaceae</taxon>
        <taxon>Sphagnum</taxon>
    </lineage>
</organism>
<dbReference type="EMBL" id="OZ019900">
    <property type="protein sequence ID" value="CAK9234059.1"/>
    <property type="molecule type" value="Genomic_DNA"/>
</dbReference>
<protein>
    <submittedName>
        <fullName evidence="1">Uncharacterized protein</fullName>
    </submittedName>
</protein>
<dbReference type="Proteomes" id="UP001497512">
    <property type="component" value="Chromosome 8"/>
</dbReference>
<dbReference type="InterPro" id="IPR012674">
    <property type="entry name" value="Calycin"/>
</dbReference>
<dbReference type="SUPFAM" id="SSF50814">
    <property type="entry name" value="Lipocalins"/>
    <property type="match status" value="1"/>
</dbReference>
<proteinExistence type="predicted"/>
<evidence type="ECO:0000313" key="2">
    <source>
        <dbReference type="Proteomes" id="UP001497512"/>
    </source>
</evidence>
<dbReference type="Gene3D" id="2.40.128.20">
    <property type="match status" value="2"/>
</dbReference>
<gene>
    <name evidence="1" type="ORF">CSSPTR1EN2_LOCUS21972</name>
</gene>
<evidence type="ECO:0000313" key="1">
    <source>
        <dbReference type="EMBL" id="CAK9234059.1"/>
    </source>
</evidence>
<dbReference type="PANTHER" id="PTHR10612">
    <property type="entry name" value="APOLIPOPROTEIN D"/>
    <property type="match status" value="1"/>
</dbReference>
<keyword evidence="2" id="KW-1185">Reference proteome</keyword>